<protein>
    <submittedName>
        <fullName evidence="1">Uncharacterized protein</fullName>
    </submittedName>
</protein>
<organism evidence="1 2">
    <name type="scientific">Actinotalea ferrariae CF5-4</name>
    <dbReference type="NCBI Taxonomy" id="948458"/>
    <lineage>
        <taxon>Bacteria</taxon>
        <taxon>Bacillati</taxon>
        <taxon>Actinomycetota</taxon>
        <taxon>Actinomycetes</taxon>
        <taxon>Micrococcales</taxon>
        <taxon>Cellulomonadaceae</taxon>
        <taxon>Actinotalea</taxon>
    </lineage>
</organism>
<evidence type="ECO:0000313" key="1">
    <source>
        <dbReference type="EMBL" id="EYR62624.1"/>
    </source>
</evidence>
<dbReference type="EMBL" id="AXCW01000202">
    <property type="protein sequence ID" value="EYR62624.1"/>
    <property type="molecule type" value="Genomic_DNA"/>
</dbReference>
<evidence type="ECO:0000313" key="2">
    <source>
        <dbReference type="Proteomes" id="UP000019753"/>
    </source>
</evidence>
<accession>A0A021VN47</accession>
<sequence>MIISGVPYAVLEVDGHEPTGLGDFDGTTQLVVEGSTGRHVLMGEGCMVDGTLRFHEKTPPDGKDVRTWAVHHDDDGAFRAETV</sequence>
<dbReference type="AlphaFoldDB" id="A0A021VN47"/>
<name>A0A021VN47_9CELL</name>
<comment type="caution">
    <text evidence="1">The sequence shown here is derived from an EMBL/GenBank/DDBJ whole genome shotgun (WGS) entry which is preliminary data.</text>
</comment>
<gene>
    <name evidence="1" type="ORF">N866_06790</name>
</gene>
<keyword evidence="2" id="KW-1185">Reference proteome</keyword>
<dbReference type="Proteomes" id="UP000019753">
    <property type="component" value="Unassembled WGS sequence"/>
</dbReference>
<reference evidence="1 2" key="1">
    <citation type="submission" date="2014-01" db="EMBL/GenBank/DDBJ databases">
        <title>Actinotalea ferrariae CF5-4.</title>
        <authorList>
            <person name="Chen F."/>
            <person name="Li Y."/>
            <person name="Wang G."/>
        </authorList>
    </citation>
    <scope>NUCLEOTIDE SEQUENCE [LARGE SCALE GENOMIC DNA]</scope>
    <source>
        <strain evidence="1 2">CF5-4</strain>
    </source>
</reference>
<proteinExistence type="predicted"/>